<dbReference type="EMBL" id="PDEM01000033">
    <property type="protein sequence ID" value="PHZ83244.1"/>
    <property type="molecule type" value="Genomic_DNA"/>
</dbReference>
<sequence length="215" mass="22373">MSRDDLFKAIDVADEARLREILAQDPALAGSRSEDGMSAILFTLYLAKYDLTKALLEQQPALDQFELAALNMPDDLAACLDTGEGNIDAMTGDGFSALHLACFFGAMEAAALLVERGANVNIHADNGTDLRPLHSACAAGHGAIVSLLLNAGAKVNVAQAGGYTPLMAAASLGNAPVVDMLLEKGADKTIQADDKRTAVDFAAATGLEALVEKLT</sequence>
<dbReference type="RefSeq" id="WP_099475137.1">
    <property type="nucleotide sequence ID" value="NZ_CP041025.1"/>
</dbReference>
<name>A0A2G4YLP3_9PROT</name>
<feature type="repeat" description="ANK" evidence="3">
    <location>
        <begin position="93"/>
        <end position="125"/>
    </location>
</feature>
<accession>A0A2G4YLP3</accession>
<dbReference type="PANTHER" id="PTHR24166">
    <property type="entry name" value="ROLLING PEBBLES, ISOFORM B"/>
    <property type="match status" value="1"/>
</dbReference>
<keyword evidence="2 3" id="KW-0040">ANK repeat</keyword>
<dbReference type="AlphaFoldDB" id="A0A2G4YLP3"/>
<dbReference type="Gene3D" id="1.25.40.20">
    <property type="entry name" value="Ankyrin repeat-containing domain"/>
    <property type="match status" value="2"/>
</dbReference>
<evidence type="ECO:0000256" key="3">
    <source>
        <dbReference type="PROSITE-ProRule" id="PRU00023"/>
    </source>
</evidence>
<proteinExistence type="predicted"/>
<dbReference type="InterPro" id="IPR050889">
    <property type="entry name" value="Dendritic_Spine_Reg/Scaffold"/>
</dbReference>
<dbReference type="PROSITE" id="PS50088">
    <property type="entry name" value="ANK_REPEAT"/>
    <property type="match status" value="3"/>
</dbReference>
<dbReference type="InParanoid" id="A0A2G4YLP3"/>
<evidence type="ECO:0000256" key="2">
    <source>
        <dbReference type="ARBA" id="ARBA00023043"/>
    </source>
</evidence>
<dbReference type="Pfam" id="PF00023">
    <property type="entry name" value="Ank"/>
    <property type="match status" value="1"/>
</dbReference>
<protein>
    <submittedName>
        <fullName evidence="4">Uncharacterized protein</fullName>
    </submittedName>
</protein>
<keyword evidence="5" id="KW-1185">Reference proteome</keyword>
<gene>
    <name evidence="4" type="ORF">CRD36_16855</name>
</gene>
<evidence type="ECO:0000313" key="4">
    <source>
        <dbReference type="EMBL" id="PHZ83244.1"/>
    </source>
</evidence>
<dbReference type="PRINTS" id="PR01415">
    <property type="entry name" value="ANKYRIN"/>
</dbReference>
<feature type="repeat" description="ANK" evidence="3">
    <location>
        <begin position="161"/>
        <end position="193"/>
    </location>
</feature>
<dbReference type="SUPFAM" id="SSF48403">
    <property type="entry name" value="Ankyrin repeat"/>
    <property type="match status" value="1"/>
</dbReference>
<keyword evidence="1" id="KW-0677">Repeat</keyword>
<comment type="caution">
    <text evidence="4">The sequence shown here is derived from an EMBL/GenBank/DDBJ whole genome shotgun (WGS) entry which is preliminary data.</text>
</comment>
<dbReference type="PROSITE" id="PS50297">
    <property type="entry name" value="ANK_REP_REGION"/>
    <property type="match status" value="3"/>
</dbReference>
<evidence type="ECO:0000256" key="1">
    <source>
        <dbReference type="ARBA" id="ARBA00022737"/>
    </source>
</evidence>
<dbReference type="SMART" id="SM00248">
    <property type="entry name" value="ANK"/>
    <property type="match status" value="4"/>
</dbReference>
<dbReference type="PANTHER" id="PTHR24166:SF48">
    <property type="entry name" value="PROTEIN VAPYRIN"/>
    <property type="match status" value="1"/>
</dbReference>
<dbReference type="InterPro" id="IPR036770">
    <property type="entry name" value="Ankyrin_rpt-contain_sf"/>
</dbReference>
<dbReference type="Proteomes" id="UP000229730">
    <property type="component" value="Unassembled WGS sequence"/>
</dbReference>
<dbReference type="Pfam" id="PF12796">
    <property type="entry name" value="Ank_2"/>
    <property type="match status" value="1"/>
</dbReference>
<dbReference type="OrthoDB" id="9812708at2"/>
<dbReference type="InterPro" id="IPR002110">
    <property type="entry name" value="Ankyrin_rpt"/>
</dbReference>
<feature type="repeat" description="ANK" evidence="3">
    <location>
        <begin position="128"/>
        <end position="160"/>
    </location>
</feature>
<reference evidence="4 5" key="1">
    <citation type="submission" date="2017-10" db="EMBL/GenBank/DDBJ databases">
        <title>Frigbacter circumglobatus gen. nov. sp. nov., isolated from sediment cultured in situ.</title>
        <authorList>
            <person name="Zhao Z."/>
        </authorList>
    </citation>
    <scope>NUCLEOTIDE SEQUENCE [LARGE SCALE GENOMIC DNA]</scope>
    <source>
        <strain evidence="4 5">ZYL</strain>
    </source>
</reference>
<evidence type="ECO:0000313" key="5">
    <source>
        <dbReference type="Proteomes" id="UP000229730"/>
    </source>
</evidence>
<organism evidence="4 5">
    <name type="scientific">Paremcibacter congregatus</name>
    <dbReference type="NCBI Taxonomy" id="2043170"/>
    <lineage>
        <taxon>Bacteria</taxon>
        <taxon>Pseudomonadati</taxon>
        <taxon>Pseudomonadota</taxon>
        <taxon>Alphaproteobacteria</taxon>
        <taxon>Emcibacterales</taxon>
        <taxon>Emcibacteraceae</taxon>
        <taxon>Paremcibacter</taxon>
    </lineage>
</organism>